<name>A0A6A5VT01_9PLEO</name>
<dbReference type="Proteomes" id="UP000799779">
    <property type="component" value="Unassembled WGS sequence"/>
</dbReference>
<proteinExistence type="predicted"/>
<organism evidence="1 2">
    <name type="scientific">Amniculicola lignicola CBS 123094</name>
    <dbReference type="NCBI Taxonomy" id="1392246"/>
    <lineage>
        <taxon>Eukaryota</taxon>
        <taxon>Fungi</taxon>
        <taxon>Dikarya</taxon>
        <taxon>Ascomycota</taxon>
        <taxon>Pezizomycotina</taxon>
        <taxon>Dothideomycetes</taxon>
        <taxon>Pleosporomycetidae</taxon>
        <taxon>Pleosporales</taxon>
        <taxon>Amniculicolaceae</taxon>
        <taxon>Amniculicola</taxon>
    </lineage>
</organism>
<dbReference type="EMBL" id="ML977750">
    <property type="protein sequence ID" value="KAF1992932.1"/>
    <property type="molecule type" value="Genomic_DNA"/>
</dbReference>
<protein>
    <submittedName>
        <fullName evidence="1">Uncharacterized protein</fullName>
    </submittedName>
</protein>
<keyword evidence="2" id="KW-1185">Reference proteome</keyword>
<accession>A0A6A5VT01</accession>
<dbReference type="AlphaFoldDB" id="A0A6A5VT01"/>
<gene>
    <name evidence="1" type="ORF">P154DRAFT_583308</name>
</gene>
<sequence length="353" mass="40679">MSGPDALSNIIRTLDIKEPAPFELCSDNCCRVDLCTPLSPPPPTQLLTQFSELNQRYCNVVSTCQQFWDRFPCYQDEESSMLGDIAKESSATFVSDLEKIFAHTAKRLQEVQQAFDRRARDLQMEALTRREEWWTGVNIFDPRIHELFVTRLQSELPANLGNFREYLCDRISDTIKAIARFNDRSKEETRTAKRVFLTRLSIILTHLAEIGHGVLALELWHFVKKKSLNDPNFQWACSQWHQPHPGPTEALLPDILKYAQQSRTYIDAVAVWRERMSAYNIRKQSPWSDGAGRNMLPPVDQGRDLKYLSEYAYSEISIKLLLTLGKNLPTELLDIIFEFALEAESMPLSGFRT</sequence>
<reference evidence="1" key="1">
    <citation type="journal article" date="2020" name="Stud. Mycol.">
        <title>101 Dothideomycetes genomes: a test case for predicting lifestyles and emergence of pathogens.</title>
        <authorList>
            <person name="Haridas S."/>
            <person name="Albert R."/>
            <person name="Binder M."/>
            <person name="Bloem J."/>
            <person name="Labutti K."/>
            <person name="Salamov A."/>
            <person name="Andreopoulos B."/>
            <person name="Baker S."/>
            <person name="Barry K."/>
            <person name="Bills G."/>
            <person name="Bluhm B."/>
            <person name="Cannon C."/>
            <person name="Castanera R."/>
            <person name="Culley D."/>
            <person name="Daum C."/>
            <person name="Ezra D."/>
            <person name="Gonzalez J."/>
            <person name="Henrissat B."/>
            <person name="Kuo A."/>
            <person name="Liang C."/>
            <person name="Lipzen A."/>
            <person name="Lutzoni F."/>
            <person name="Magnuson J."/>
            <person name="Mondo S."/>
            <person name="Nolan M."/>
            <person name="Ohm R."/>
            <person name="Pangilinan J."/>
            <person name="Park H.-J."/>
            <person name="Ramirez L."/>
            <person name="Alfaro M."/>
            <person name="Sun H."/>
            <person name="Tritt A."/>
            <person name="Yoshinaga Y."/>
            <person name="Zwiers L.-H."/>
            <person name="Turgeon B."/>
            <person name="Goodwin S."/>
            <person name="Spatafora J."/>
            <person name="Crous P."/>
            <person name="Grigoriev I."/>
        </authorList>
    </citation>
    <scope>NUCLEOTIDE SEQUENCE</scope>
    <source>
        <strain evidence="1">CBS 123094</strain>
    </source>
</reference>
<evidence type="ECO:0000313" key="2">
    <source>
        <dbReference type="Proteomes" id="UP000799779"/>
    </source>
</evidence>
<evidence type="ECO:0000313" key="1">
    <source>
        <dbReference type="EMBL" id="KAF1992932.1"/>
    </source>
</evidence>